<organism evidence="3 4">
    <name type="scientific">Microbacterium testaceum</name>
    <name type="common">Aureobacterium testaceum</name>
    <name type="synonym">Brevibacterium testaceum</name>
    <dbReference type="NCBI Taxonomy" id="2033"/>
    <lineage>
        <taxon>Bacteria</taxon>
        <taxon>Bacillati</taxon>
        <taxon>Actinomycetota</taxon>
        <taxon>Actinomycetes</taxon>
        <taxon>Micrococcales</taxon>
        <taxon>Microbacteriaceae</taxon>
        <taxon>Microbacterium</taxon>
    </lineage>
</organism>
<sequence length="230" mass="24847">MRWIEWSRAFDPPVPNLMRNEALNAELQQQRSELETLIARAEDYAKTSQAADLRARDAAERAEKSVARADAAAAEVGTGAQEAGFVAFEERERRAANWFRFFTVVLLAAVVGIGVDYYFFPKRLGDLDPALAIASRATIVVGLGALAAYLARQAGQHRRQAEWAAGVAVQLSSFLAFISELSGPARETVYAAFAQRVLGEPPQPKGTTSAPDVTSVPLDALLSAVAKLSK</sequence>
<dbReference type="EMBL" id="LDRV01000093">
    <property type="protein sequence ID" value="KTS09023.1"/>
    <property type="molecule type" value="Genomic_DNA"/>
</dbReference>
<protein>
    <submittedName>
        <fullName evidence="3">Uncharacterized protein</fullName>
    </submittedName>
</protein>
<feature type="transmembrane region" description="Helical" evidence="2">
    <location>
        <begin position="98"/>
        <end position="119"/>
    </location>
</feature>
<dbReference type="Proteomes" id="UP000072189">
    <property type="component" value="Unassembled WGS sequence"/>
</dbReference>
<keyword evidence="1" id="KW-0175">Coiled coil</keyword>
<name>A0A147F4L8_MICTE</name>
<evidence type="ECO:0000256" key="1">
    <source>
        <dbReference type="SAM" id="Coils"/>
    </source>
</evidence>
<comment type="caution">
    <text evidence="3">The sequence shown here is derived from an EMBL/GenBank/DDBJ whole genome shotgun (WGS) entry which is preliminary data.</text>
</comment>
<keyword evidence="2" id="KW-0472">Membrane</keyword>
<proteinExistence type="predicted"/>
<evidence type="ECO:0000256" key="2">
    <source>
        <dbReference type="SAM" id="Phobius"/>
    </source>
</evidence>
<gene>
    <name evidence="3" type="ORF">RSA3_14055</name>
</gene>
<feature type="transmembrane region" description="Helical" evidence="2">
    <location>
        <begin position="131"/>
        <end position="151"/>
    </location>
</feature>
<keyword evidence="2" id="KW-1133">Transmembrane helix</keyword>
<keyword evidence="2" id="KW-0812">Transmembrane</keyword>
<dbReference type="AlphaFoldDB" id="A0A147F4L8"/>
<feature type="coiled-coil region" evidence="1">
    <location>
        <begin position="17"/>
        <end position="47"/>
    </location>
</feature>
<reference evidence="3 4" key="1">
    <citation type="journal article" date="2016" name="Front. Microbiol.">
        <title>Genomic Resource of Rice Seed Associated Bacteria.</title>
        <authorList>
            <person name="Midha S."/>
            <person name="Bansal K."/>
            <person name="Sharma S."/>
            <person name="Kumar N."/>
            <person name="Patil P.P."/>
            <person name="Chaudhry V."/>
            <person name="Patil P.B."/>
        </authorList>
    </citation>
    <scope>NUCLEOTIDE SEQUENCE [LARGE SCALE GENOMIC DNA]</scope>
    <source>
        <strain evidence="3 4">RSA3</strain>
    </source>
</reference>
<accession>A0A147F4L8</accession>
<dbReference type="PATRIC" id="fig|2033.7.peg.3646"/>
<evidence type="ECO:0000313" key="3">
    <source>
        <dbReference type="EMBL" id="KTS09023.1"/>
    </source>
</evidence>
<evidence type="ECO:0000313" key="4">
    <source>
        <dbReference type="Proteomes" id="UP000072189"/>
    </source>
</evidence>